<keyword evidence="1" id="KW-0812">Transmembrane</keyword>
<accession>A0A3L7JX82</accession>
<proteinExistence type="predicted"/>
<feature type="transmembrane region" description="Helical" evidence="1">
    <location>
        <begin position="98"/>
        <end position="124"/>
    </location>
</feature>
<feature type="transmembrane region" description="Helical" evidence="1">
    <location>
        <begin position="51"/>
        <end position="77"/>
    </location>
</feature>
<keyword evidence="1" id="KW-0472">Membrane</keyword>
<sequence length="243" mass="28222">MKIKRLCLLIGMLAFFTIVWVVQSSNALSVNFIKVTHLPQDQIVLLLNNSAFGYSSIQAYTLFYAIPFLILFNHFFLPNQIEKIIRGQSRALLYRQRAIRVLFISFIFSMAHTIVNLALMPVYIEYTVLNELSFPMIAVLNTFGLFFFYSFIGLIYGVVEDVVKSSVFSLFVVMLLIGSLYFIDKLGLNQAWGPLKDLVIYTKYLEHEWTLGNVFYTYMRQVMMVIFMFMIGSAVYQRKDFIS</sequence>
<dbReference type="RefSeq" id="WP_121681047.1">
    <property type="nucleotide sequence ID" value="NZ_RCVZ01000008.1"/>
</dbReference>
<feature type="transmembrane region" description="Helical" evidence="1">
    <location>
        <begin position="136"/>
        <end position="159"/>
    </location>
</feature>
<comment type="caution">
    <text evidence="2">The sequence shown here is derived from an EMBL/GenBank/DDBJ whole genome shotgun (WGS) entry which is preliminary data.</text>
</comment>
<dbReference type="OrthoDB" id="2927456at2"/>
<dbReference type="AlphaFoldDB" id="A0A3L7JX82"/>
<name>A0A3L7JX82_9BACI</name>
<gene>
    <name evidence="2" type="ORF">D9X91_12950</name>
</gene>
<dbReference type="Proteomes" id="UP000276770">
    <property type="component" value="Unassembled WGS sequence"/>
</dbReference>
<organism evidence="2 3">
    <name type="scientific">Falsibacillus albus</name>
    <dbReference type="NCBI Taxonomy" id="2478915"/>
    <lineage>
        <taxon>Bacteria</taxon>
        <taxon>Bacillati</taxon>
        <taxon>Bacillota</taxon>
        <taxon>Bacilli</taxon>
        <taxon>Bacillales</taxon>
        <taxon>Bacillaceae</taxon>
        <taxon>Falsibacillus</taxon>
    </lineage>
</organism>
<dbReference type="EMBL" id="RCVZ01000008">
    <property type="protein sequence ID" value="RLQ94884.1"/>
    <property type="molecule type" value="Genomic_DNA"/>
</dbReference>
<evidence type="ECO:0000313" key="2">
    <source>
        <dbReference type="EMBL" id="RLQ94884.1"/>
    </source>
</evidence>
<evidence type="ECO:0000256" key="1">
    <source>
        <dbReference type="SAM" id="Phobius"/>
    </source>
</evidence>
<reference evidence="2 3" key="1">
    <citation type="submission" date="2018-10" db="EMBL/GenBank/DDBJ databases">
        <title>Falsibacillus sp. genome draft.</title>
        <authorList>
            <person name="Shi S."/>
        </authorList>
    </citation>
    <scope>NUCLEOTIDE SEQUENCE [LARGE SCALE GENOMIC DNA]</scope>
    <source>
        <strain evidence="2 3">GY 10110</strain>
    </source>
</reference>
<feature type="transmembrane region" description="Helical" evidence="1">
    <location>
        <begin position="218"/>
        <end position="236"/>
    </location>
</feature>
<feature type="transmembrane region" description="Helical" evidence="1">
    <location>
        <begin position="166"/>
        <end position="183"/>
    </location>
</feature>
<protein>
    <submittedName>
        <fullName evidence="2">Uncharacterized protein</fullName>
    </submittedName>
</protein>
<evidence type="ECO:0000313" key="3">
    <source>
        <dbReference type="Proteomes" id="UP000276770"/>
    </source>
</evidence>
<dbReference type="NCBIfam" id="NF035952">
    <property type="entry name" value="WxPxxD_TM"/>
    <property type="match status" value="1"/>
</dbReference>
<keyword evidence="3" id="KW-1185">Reference proteome</keyword>
<keyword evidence="1" id="KW-1133">Transmembrane helix</keyword>